<evidence type="ECO:0000313" key="20">
    <source>
        <dbReference type="Proteomes" id="UP000465112"/>
    </source>
</evidence>
<dbReference type="PANTHER" id="PTHR10556:SF57">
    <property type="entry name" value="3-OXO-5-ALPHA-STEROID 4-DEHYDROGENASE 1"/>
    <property type="match status" value="1"/>
</dbReference>
<feature type="transmembrane region" description="Helical" evidence="17">
    <location>
        <begin position="109"/>
        <end position="129"/>
    </location>
</feature>
<gene>
    <name evidence="19" type="ORF">PFLUV_G00153200</name>
</gene>
<organism evidence="19 20">
    <name type="scientific">Perca fluviatilis</name>
    <name type="common">European perch</name>
    <dbReference type="NCBI Taxonomy" id="8168"/>
    <lineage>
        <taxon>Eukaryota</taxon>
        <taxon>Metazoa</taxon>
        <taxon>Chordata</taxon>
        <taxon>Craniata</taxon>
        <taxon>Vertebrata</taxon>
        <taxon>Euteleostomi</taxon>
        <taxon>Actinopterygii</taxon>
        <taxon>Neopterygii</taxon>
        <taxon>Teleostei</taxon>
        <taxon>Neoteleostei</taxon>
        <taxon>Acanthomorphata</taxon>
        <taxon>Eupercaria</taxon>
        <taxon>Perciformes</taxon>
        <taxon>Percoidei</taxon>
        <taxon>Percidae</taxon>
        <taxon>Percinae</taxon>
        <taxon>Perca</taxon>
    </lineage>
</organism>
<dbReference type="Proteomes" id="UP000465112">
    <property type="component" value="Chromosome 13"/>
</dbReference>
<dbReference type="PANTHER" id="PTHR10556">
    <property type="entry name" value="3-OXO-5-ALPHA-STEROID 4-DEHYDROGENASE"/>
    <property type="match status" value="1"/>
</dbReference>
<evidence type="ECO:0000256" key="2">
    <source>
        <dbReference type="ARBA" id="ARBA00004477"/>
    </source>
</evidence>
<evidence type="ECO:0000259" key="18">
    <source>
        <dbReference type="Pfam" id="PF02544"/>
    </source>
</evidence>
<dbReference type="GO" id="GO:0007548">
    <property type="term" value="P:sex differentiation"/>
    <property type="evidence" value="ECO:0007669"/>
    <property type="project" value="UniProtKB-KW"/>
</dbReference>
<comment type="catalytic activity">
    <reaction evidence="15">
        <text>5alpha-pregnane-3,20-dione + NADP(+) = progesterone + NADPH + H(+)</text>
        <dbReference type="Rhea" id="RHEA:21952"/>
        <dbReference type="ChEBI" id="CHEBI:15378"/>
        <dbReference type="ChEBI" id="CHEBI:17026"/>
        <dbReference type="ChEBI" id="CHEBI:28952"/>
        <dbReference type="ChEBI" id="CHEBI:57783"/>
        <dbReference type="ChEBI" id="CHEBI:58349"/>
        <dbReference type="EC" id="1.3.1.22"/>
    </reaction>
    <physiologicalReaction direction="right-to-left" evidence="15">
        <dbReference type="Rhea" id="RHEA:21954"/>
    </physiologicalReaction>
</comment>
<evidence type="ECO:0000256" key="13">
    <source>
        <dbReference type="ARBA" id="ARBA00023098"/>
    </source>
</evidence>
<keyword evidence="5 17" id="KW-0812">Transmembrane</keyword>
<evidence type="ECO:0000256" key="16">
    <source>
        <dbReference type="ARBA" id="ARBA00049397"/>
    </source>
</evidence>
<dbReference type="InterPro" id="IPR039357">
    <property type="entry name" value="SRD5A/TECR"/>
</dbReference>
<keyword evidence="11 17" id="KW-1133">Transmembrane helix</keyword>
<evidence type="ECO:0000256" key="11">
    <source>
        <dbReference type="ARBA" id="ARBA00022989"/>
    </source>
</evidence>
<sequence>MSRVFIGYRLQSSVLLASDTAFWQLVANISCICIVSIFFFFCNNSLSAVMDALLSRLFSSEEEELYMLDCMAYSMVFMAACTFVTLLFENVPYGRYATSKYGFPVNVRLAWFVQELPAFLVPLCLVVWTSSAKTSLLPNQLLIAMYFCHYVQRSLIYPFLIRGGKPTPFASFVLAIVFCIYNGYMQIRYLSHYAEYPAYWVTHPCFIAGSLLWLVGWLVNVHSDRILRNLRKPGETGYKIPTGGMFEYVSGANFLGEITEWAGFALASHSVHSSAFAIFTTVVLASRAVAHHKWYLAKFEDYPKSRKALIPFLL</sequence>
<evidence type="ECO:0000256" key="4">
    <source>
        <dbReference type="ARBA" id="ARBA00012049"/>
    </source>
</evidence>
<keyword evidence="10" id="KW-0726">Sexual differentiation</keyword>
<keyword evidence="9" id="KW-0521">NADP</keyword>
<dbReference type="Pfam" id="PF02544">
    <property type="entry name" value="Steroid_dh"/>
    <property type="match status" value="1"/>
</dbReference>
<reference evidence="19 20" key="1">
    <citation type="submission" date="2019-06" db="EMBL/GenBank/DDBJ databases">
        <title>A chromosome-scale genome assembly of the European perch, Perca fluviatilis.</title>
        <authorList>
            <person name="Roques C."/>
            <person name="Zahm M."/>
            <person name="Cabau C."/>
            <person name="Klopp C."/>
            <person name="Bouchez O."/>
            <person name="Donnadieu C."/>
            <person name="Kuhl H."/>
            <person name="Gislard M."/>
            <person name="Guendouz S."/>
            <person name="Journot L."/>
            <person name="Haffray P."/>
            <person name="Bestin A."/>
            <person name="Morvezen R."/>
            <person name="Feron R."/>
            <person name="Wen M."/>
            <person name="Jouanno E."/>
            <person name="Herpin A."/>
            <person name="Schartl M."/>
            <person name="Postlethwait J."/>
            <person name="Schaerlinger B."/>
            <person name="Chardard D."/>
            <person name="Lecocq T."/>
            <person name="Poncet C."/>
            <person name="Jaffrelo L."/>
            <person name="Lampietro C."/>
            <person name="Guiguen Y."/>
        </authorList>
    </citation>
    <scope>NUCLEOTIDE SEQUENCE [LARGE SCALE GENOMIC DNA]</scope>
    <source>
        <tissue evidence="19">Blood</tissue>
    </source>
</reference>
<dbReference type="FunFam" id="1.20.120.1630:FF:000002">
    <property type="entry name" value="Steroid 5 alpha-reductase 1"/>
    <property type="match status" value="1"/>
</dbReference>
<protein>
    <recommendedName>
        <fullName evidence="4">3-oxo-5alpha-steroid 4-dehydrogenase (NADP(+))</fullName>
        <ecNumber evidence="4">1.3.1.22</ecNumber>
    </recommendedName>
</protein>
<evidence type="ECO:0000256" key="9">
    <source>
        <dbReference type="ARBA" id="ARBA00022857"/>
    </source>
</evidence>
<evidence type="ECO:0000256" key="6">
    <source>
        <dbReference type="ARBA" id="ARBA00022782"/>
    </source>
</evidence>
<keyword evidence="6" id="KW-0221">Differentiation</keyword>
<name>A0A6A5DZA7_PERFL</name>
<evidence type="ECO:0000256" key="15">
    <source>
        <dbReference type="ARBA" id="ARBA00048292"/>
    </source>
</evidence>
<feature type="transmembrane region" description="Helical" evidence="17">
    <location>
        <begin position="168"/>
        <end position="187"/>
    </location>
</feature>
<keyword evidence="13" id="KW-0443">Lipid metabolism</keyword>
<feature type="transmembrane region" description="Helical" evidence="17">
    <location>
        <begin position="66"/>
        <end position="88"/>
    </location>
</feature>
<feature type="transmembrane region" description="Helical" evidence="17">
    <location>
        <begin position="21"/>
        <end position="46"/>
    </location>
</feature>
<evidence type="ECO:0000256" key="5">
    <source>
        <dbReference type="ARBA" id="ARBA00022692"/>
    </source>
</evidence>
<comment type="caution">
    <text evidence="19">The sequence shown here is derived from an EMBL/GenBank/DDBJ whole genome shotgun (WGS) entry which is preliminary data.</text>
</comment>
<dbReference type="Gene3D" id="1.20.120.1630">
    <property type="match status" value="1"/>
</dbReference>
<feature type="domain" description="3-oxo-5-alpha-steroid 4-dehydrogenase C-terminal" evidence="18">
    <location>
        <begin position="166"/>
        <end position="314"/>
    </location>
</feature>
<proteinExistence type="inferred from homology"/>
<evidence type="ECO:0000256" key="12">
    <source>
        <dbReference type="ARBA" id="ARBA00023002"/>
    </source>
</evidence>
<evidence type="ECO:0000313" key="19">
    <source>
        <dbReference type="EMBL" id="KAF1381367.1"/>
    </source>
</evidence>
<evidence type="ECO:0000256" key="10">
    <source>
        <dbReference type="ARBA" id="ARBA00022928"/>
    </source>
</evidence>
<evidence type="ECO:0000256" key="14">
    <source>
        <dbReference type="ARBA" id="ARBA00023136"/>
    </source>
</evidence>
<dbReference type="PROSITE" id="PS50244">
    <property type="entry name" value="S5A_REDUCTASE"/>
    <property type="match status" value="1"/>
</dbReference>
<dbReference type="InterPro" id="IPR001104">
    <property type="entry name" value="3-oxo-5_a-steroid_4-DH_C"/>
</dbReference>
<dbReference type="AlphaFoldDB" id="A0A6A5DZA7"/>
<comment type="subcellular location">
    <subcellularLocation>
        <location evidence="2">Endoplasmic reticulum membrane</location>
        <topology evidence="2">Multi-pass membrane protein</topology>
    </subcellularLocation>
    <subcellularLocation>
        <location evidence="1">Microsome membrane</location>
        <topology evidence="1">Multi-pass membrane protein</topology>
    </subcellularLocation>
</comment>
<comment type="catalytic activity">
    <reaction evidence="16">
        <text>17beta-hydroxy-5alpha-androstan-3-one + NADP(+) = testosterone + NADPH + H(+)</text>
        <dbReference type="Rhea" id="RHEA:50820"/>
        <dbReference type="ChEBI" id="CHEBI:15378"/>
        <dbReference type="ChEBI" id="CHEBI:16330"/>
        <dbReference type="ChEBI" id="CHEBI:17347"/>
        <dbReference type="ChEBI" id="CHEBI:57783"/>
        <dbReference type="ChEBI" id="CHEBI:58349"/>
        <dbReference type="EC" id="1.3.1.22"/>
    </reaction>
    <physiologicalReaction direction="right-to-left" evidence="16">
        <dbReference type="Rhea" id="RHEA:50822"/>
    </physiologicalReaction>
</comment>
<dbReference type="GO" id="GO:0047751">
    <property type="term" value="F:3-oxo-5-alpha-steroid 4-dehydrogenase (NADP+) activity"/>
    <property type="evidence" value="ECO:0007669"/>
    <property type="project" value="UniProtKB-EC"/>
</dbReference>
<evidence type="ECO:0000256" key="3">
    <source>
        <dbReference type="ARBA" id="ARBA00007742"/>
    </source>
</evidence>
<evidence type="ECO:0000256" key="17">
    <source>
        <dbReference type="SAM" id="Phobius"/>
    </source>
</evidence>
<dbReference type="GO" id="GO:0006702">
    <property type="term" value="P:androgen biosynthetic process"/>
    <property type="evidence" value="ECO:0007669"/>
    <property type="project" value="UniProtKB-ARBA"/>
</dbReference>
<dbReference type="GO" id="GO:0005789">
    <property type="term" value="C:endoplasmic reticulum membrane"/>
    <property type="evidence" value="ECO:0007669"/>
    <property type="project" value="UniProtKB-SubCell"/>
</dbReference>
<comment type="similarity">
    <text evidence="3">Belongs to the steroid 5-alpha reductase family.</text>
</comment>
<evidence type="ECO:0000256" key="7">
    <source>
        <dbReference type="ARBA" id="ARBA00022824"/>
    </source>
</evidence>
<evidence type="ECO:0000256" key="8">
    <source>
        <dbReference type="ARBA" id="ARBA00022848"/>
    </source>
</evidence>
<keyword evidence="8" id="KW-0492">Microsome</keyword>
<evidence type="ECO:0000256" key="1">
    <source>
        <dbReference type="ARBA" id="ARBA00004154"/>
    </source>
</evidence>
<keyword evidence="20" id="KW-1185">Reference proteome</keyword>
<keyword evidence="14 17" id="KW-0472">Membrane</keyword>
<dbReference type="EMBL" id="VHII01000013">
    <property type="protein sequence ID" value="KAF1381367.1"/>
    <property type="molecule type" value="Genomic_DNA"/>
</dbReference>
<feature type="transmembrane region" description="Helical" evidence="17">
    <location>
        <begin position="141"/>
        <end position="161"/>
    </location>
</feature>
<keyword evidence="7" id="KW-0256">Endoplasmic reticulum</keyword>
<feature type="transmembrane region" description="Helical" evidence="17">
    <location>
        <begin position="199"/>
        <end position="221"/>
    </location>
</feature>
<dbReference type="EC" id="1.3.1.22" evidence="4"/>
<dbReference type="GO" id="GO:0030154">
    <property type="term" value="P:cell differentiation"/>
    <property type="evidence" value="ECO:0007669"/>
    <property type="project" value="UniProtKB-KW"/>
</dbReference>
<accession>A0A6A5DZA7</accession>
<keyword evidence="12" id="KW-0560">Oxidoreductase</keyword>